<dbReference type="AlphaFoldDB" id="A0A7J8F1Q0"/>
<evidence type="ECO:0008006" key="3">
    <source>
        <dbReference type="Google" id="ProtNLM"/>
    </source>
</evidence>
<dbReference type="EMBL" id="JACASE010000008">
    <property type="protein sequence ID" value="KAF6441182.1"/>
    <property type="molecule type" value="Genomic_DNA"/>
</dbReference>
<organism evidence="1 2">
    <name type="scientific">Rousettus aegyptiacus</name>
    <name type="common">Egyptian fruit bat</name>
    <name type="synonym">Pteropus aegyptiacus</name>
    <dbReference type="NCBI Taxonomy" id="9407"/>
    <lineage>
        <taxon>Eukaryota</taxon>
        <taxon>Metazoa</taxon>
        <taxon>Chordata</taxon>
        <taxon>Craniata</taxon>
        <taxon>Vertebrata</taxon>
        <taxon>Euteleostomi</taxon>
        <taxon>Mammalia</taxon>
        <taxon>Eutheria</taxon>
        <taxon>Laurasiatheria</taxon>
        <taxon>Chiroptera</taxon>
        <taxon>Yinpterochiroptera</taxon>
        <taxon>Pteropodoidea</taxon>
        <taxon>Pteropodidae</taxon>
        <taxon>Rousettinae</taxon>
        <taxon>Rousettus</taxon>
    </lineage>
</organism>
<accession>A0A7J8F1Q0</accession>
<keyword evidence="2" id="KW-1185">Reference proteome</keyword>
<evidence type="ECO:0000313" key="2">
    <source>
        <dbReference type="Proteomes" id="UP000593571"/>
    </source>
</evidence>
<sequence>MFPIKGLIYKVYKEVIRLNNNKKTIDPKMGRGHFSLEDIRMAYKHMKRCSTSLAIREKQIKTIMRYHLTPVRIAIIYRTSNNKCWRGCREKGTLMHCWWDCKLVQPLWKTIFLSFLKKLRIDLPCDPAIPLLGIYPKDLKTYIQKDICTLMFIAALFTVARTWKQPKCPTIDDWLKKLWHICTMEYYSAIRRYEILPLAITWMDLEIII</sequence>
<protein>
    <recommendedName>
        <fullName evidence="3">DUF1725 domain-containing protein</fullName>
    </recommendedName>
</protein>
<name>A0A7J8F1Q0_ROUAE</name>
<gene>
    <name evidence="1" type="ORF">HJG63_012332</name>
</gene>
<reference evidence="1 2" key="1">
    <citation type="journal article" date="2020" name="Nature">
        <title>Six reference-quality genomes reveal evolution of bat adaptations.</title>
        <authorList>
            <person name="Jebb D."/>
            <person name="Huang Z."/>
            <person name="Pippel M."/>
            <person name="Hughes G.M."/>
            <person name="Lavrichenko K."/>
            <person name="Devanna P."/>
            <person name="Winkler S."/>
            <person name="Jermiin L.S."/>
            <person name="Skirmuntt E.C."/>
            <person name="Katzourakis A."/>
            <person name="Burkitt-Gray L."/>
            <person name="Ray D.A."/>
            <person name="Sullivan K.A.M."/>
            <person name="Roscito J.G."/>
            <person name="Kirilenko B.M."/>
            <person name="Davalos L.M."/>
            <person name="Corthals A.P."/>
            <person name="Power M.L."/>
            <person name="Jones G."/>
            <person name="Ransome R.D."/>
            <person name="Dechmann D.K.N."/>
            <person name="Locatelli A.G."/>
            <person name="Puechmaille S.J."/>
            <person name="Fedrigo O."/>
            <person name="Jarvis E.D."/>
            <person name="Hiller M."/>
            <person name="Vernes S.C."/>
            <person name="Myers E.W."/>
            <person name="Teeling E.C."/>
        </authorList>
    </citation>
    <scope>NUCLEOTIDE SEQUENCE [LARGE SCALE GENOMIC DNA]</scope>
    <source>
        <strain evidence="1">MRouAeg1</strain>
        <tissue evidence="1">Muscle</tissue>
    </source>
</reference>
<comment type="caution">
    <text evidence="1">The sequence shown here is derived from an EMBL/GenBank/DDBJ whole genome shotgun (WGS) entry which is preliminary data.</text>
</comment>
<evidence type="ECO:0000313" key="1">
    <source>
        <dbReference type="EMBL" id="KAF6441182.1"/>
    </source>
</evidence>
<dbReference type="Proteomes" id="UP000593571">
    <property type="component" value="Unassembled WGS sequence"/>
</dbReference>
<proteinExistence type="predicted"/>